<gene>
    <name evidence="11" type="ORF">METZ01_LOCUS143178</name>
</gene>
<dbReference type="AlphaFoldDB" id="A0A381ZMI5"/>
<evidence type="ECO:0000256" key="2">
    <source>
        <dbReference type="ARBA" id="ARBA00004196"/>
    </source>
</evidence>
<dbReference type="PANTHER" id="PTHR21666">
    <property type="entry name" value="PEPTIDASE-RELATED"/>
    <property type="match status" value="1"/>
</dbReference>
<keyword evidence="8" id="KW-0472">Membrane</keyword>
<keyword evidence="8" id="KW-1133">Transmembrane helix</keyword>
<keyword evidence="7" id="KW-0482">Metalloprotease</keyword>
<dbReference type="FunFam" id="2.70.70.10:FF:000002">
    <property type="entry name" value="Murein DD-endopeptidase MepM"/>
    <property type="match status" value="1"/>
</dbReference>
<comment type="subcellular location">
    <subcellularLocation>
        <location evidence="2">Cell envelope</location>
    </subcellularLocation>
</comment>
<keyword evidence="8" id="KW-0812">Transmembrane</keyword>
<dbReference type="PANTHER" id="PTHR21666:SF288">
    <property type="entry name" value="CELL DIVISION PROTEIN YTFB"/>
    <property type="match status" value="1"/>
</dbReference>
<dbReference type="GO" id="GO:0004222">
    <property type="term" value="F:metalloendopeptidase activity"/>
    <property type="evidence" value="ECO:0007669"/>
    <property type="project" value="TreeGrafter"/>
</dbReference>
<dbReference type="InterPro" id="IPR011055">
    <property type="entry name" value="Dup_hybrid_motif"/>
</dbReference>
<dbReference type="Pfam" id="PF19425">
    <property type="entry name" value="Csd3_N2"/>
    <property type="match status" value="1"/>
</dbReference>
<dbReference type="Gene3D" id="3.10.450.350">
    <property type="match status" value="2"/>
</dbReference>
<keyword evidence="6" id="KW-0862">Zinc</keyword>
<evidence type="ECO:0000259" key="10">
    <source>
        <dbReference type="Pfam" id="PF19425"/>
    </source>
</evidence>
<dbReference type="InterPro" id="IPR045834">
    <property type="entry name" value="Csd3_N2"/>
</dbReference>
<feature type="transmembrane region" description="Helical" evidence="8">
    <location>
        <begin position="18"/>
        <end position="37"/>
    </location>
</feature>
<evidence type="ECO:0000313" key="11">
    <source>
        <dbReference type="EMBL" id="SVA90324.1"/>
    </source>
</evidence>
<feature type="domain" description="M23ase beta-sheet core" evidence="9">
    <location>
        <begin position="311"/>
        <end position="407"/>
    </location>
</feature>
<feature type="domain" description="Csd3-like second N-terminal" evidence="10">
    <location>
        <begin position="180"/>
        <end position="299"/>
    </location>
</feature>
<dbReference type="GO" id="GO:0006508">
    <property type="term" value="P:proteolysis"/>
    <property type="evidence" value="ECO:0007669"/>
    <property type="project" value="UniProtKB-KW"/>
</dbReference>
<sequence>MIQNYKPTLAPSHPGSRWLTWFIAGLGVPLILVVFILPDAVPGGSNRSETALITTPLALPAANPGDPEAAQKSMQALLTKAEPTGELTSLTVRRGDSLDRMFRRNRWSIRDLAALMQPDLSRRHLHLLKPGDEIVIRHHNGRILSLSREIDFANSLRVYRSGDAYLAETVIHEIVPRQIVAGGDISSSLFKAAAKAGISDQSIMNLAGIFAWDIDFVLDIREGDKFVVIFEELWREGELVKQGDILAAEFINQGEVFRALRYVGPEGQIDYFTPQGNNVRKAFLRAPVSFTRISSNFNPRRRHPKLNTIRAHKGVDYAAPLGTPVQASGDGKVIFRGRKGSYGNTVIIQHGGNITTLYGHLSRFSGKAHNGARVRQGNIIGYVGQTGLATGPHLHYEYRKNGVHMNPRTVSLPKAEPIDPKLRQDFLRAT</sequence>
<dbReference type="GO" id="GO:0042834">
    <property type="term" value="F:peptidoglycan binding"/>
    <property type="evidence" value="ECO:0007669"/>
    <property type="project" value="InterPro"/>
</dbReference>
<evidence type="ECO:0000256" key="3">
    <source>
        <dbReference type="ARBA" id="ARBA00022670"/>
    </source>
</evidence>
<keyword evidence="3" id="KW-0645">Protease</keyword>
<evidence type="ECO:0000256" key="1">
    <source>
        <dbReference type="ARBA" id="ARBA00001947"/>
    </source>
</evidence>
<feature type="non-terminal residue" evidence="11">
    <location>
        <position position="430"/>
    </location>
</feature>
<dbReference type="GO" id="GO:0030313">
    <property type="term" value="C:cell envelope"/>
    <property type="evidence" value="ECO:0007669"/>
    <property type="project" value="UniProtKB-SubCell"/>
</dbReference>
<dbReference type="InterPro" id="IPR016047">
    <property type="entry name" value="M23ase_b-sheet_dom"/>
</dbReference>
<evidence type="ECO:0008006" key="12">
    <source>
        <dbReference type="Google" id="ProtNLM"/>
    </source>
</evidence>
<evidence type="ECO:0000259" key="9">
    <source>
        <dbReference type="Pfam" id="PF01551"/>
    </source>
</evidence>
<evidence type="ECO:0000256" key="4">
    <source>
        <dbReference type="ARBA" id="ARBA00022723"/>
    </source>
</evidence>
<keyword evidence="5" id="KW-0378">Hydrolase</keyword>
<dbReference type="InterPro" id="IPR050570">
    <property type="entry name" value="Cell_wall_metabolism_enzyme"/>
</dbReference>
<name>A0A381ZMI5_9ZZZZ</name>
<comment type="cofactor">
    <cofactor evidence="1">
        <name>Zn(2+)</name>
        <dbReference type="ChEBI" id="CHEBI:29105"/>
    </cofactor>
</comment>
<dbReference type="CDD" id="cd12797">
    <property type="entry name" value="M23_peptidase"/>
    <property type="match status" value="1"/>
</dbReference>
<accession>A0A381ZMI5</accession>
<evidence type="ECO:0000256" key="7">
    <source>
        <dbReference type="ARBA" id="ARBA00023049"/>
    </source>
</evidence>
<evidence type="ECO:0000256" key="8">
    <source>
        <dbReference type="SAM" id="Phobius"/>
    </source>
</evidence>
<evidence type="ECO:0000256" key="5">
    <source>
        <dbReference type="ARBA" id="ARBA00022801"/>
    </source>
</evidence>
<organism evidence="11">
    <name type="scientific">marine metagenome</name>
    <dbReference type="NCBI Taxonomy" id="408172"/>
    <lineage>
        <taxon>unclassified sequences</taxon>
        <taxon>metagenomes</taxon>
        <taxon>ecological metagenomes</taxon>
    </lineage>
</organism>
<dbReference type="Pfam" id="PF01551">
    <property type="entry name" value="Peptidase_M23"/>
    <property type="match status" value="1"/>
</dbReference>
<reference evidence="11" key="1">
    <citation type="submission" date="2018-05" db="EMBL/GenBank/DDBJ databases">
        <authorList>
            <person name="Lanie J.A."/>
            <person name="Ng W.-L."/>
            <person name="Kazmierczak K.M."/>
            <person name="Andrzejewski T.M."/>
            <person name="Davidsen T.M."/>
            <person name="Wayne K.J."/>
            <person name="Tettelin H."/>
            <person name="Glass J.I."/>
            <person name="Rusch D."/>
            <person name="Podicherti R."/>
            <person name="Tsui H.-C.T."/>
            <person name="Winkler M.E."/>
        </authorList>
    </citation>
    <scope>NUCLEOTIDE SEQUENCE</scope>
</reference>
<evidence type="ECO:0000256" key="6">
    <source>
        <dbReference type="ARBA" id="ARBA00022833"/>
    </source>
</evidence>
<proteinExistence type="predicted"/>
<protein>
    <recommendedName>
        <fullName evidence="12">LysM domain-containing protein</fullName>
    </recommendedName>
</protein>
<dbReference type="EMBL" id="UINC01021864">
    <property type="protein sequence ID" value="SVA90324.1"/>
    <property type="molecule type" value="Genomic_DNA"/>
</dbReference>
<keyword evidence="4" id="KW-0479">Metal-binding</keyword>
<dbReference type="SUPFAM" id="SSF51261">
    <property type="entry name" value="Duplicated hybrid motif"/>
    <property type="match status" value="1"/>
</dbReference>
<dbReference type="GO" id="GO:0046872">
    <property type="term" value="F:metal ion binding"/>
    <property type="evidence" value="ECO:0007669"/>
    <property type="project" value="UniProtKB-KW"/>
</dbReference>
<dbReference type="Gene3D" id="2.70.70.10">
    <property type="entry name" value="Glucose Permease (Domain IIA)"/>
    <property type="match status" value="1"/>
</dbReference>